<keyword evidence="1" id="KW-0677">Repeat</keyword>
<reference evidence="3 4" key="1">
    <citation type="submission" date="2024-03" db="EMBL/GenBank/DDBJ databases">
        <title>The Acrasis kona genome and developmental transcriptomes reveal deep origins of eukaryotic multicellular pathways.</title>
        <authorList>
            <person name="Sheikh S."/>
            <person name="Fu C.-J."/>
            <person name="Brown M.W."/>
            <person name="Baldauf S.L."/>
        </authorList>
    </citation>
    <scope>NUCLEOTIDE SEQUENCE [LARGE SCALE GENOMIC DNA]</scope>
    <source>
        <strain evidence="3 4">ATCC MYA-3509</strain>
    </source>
</reference>
<evidence type="ECO:0000256" key="2">
    <source>
        <dbReference type="SAM" id="SignalP"/>
    </source>
</evidence>
<proteinExistence type="predicted"/>
<evidence type="ECO:0000313" key="4">
    <source>
        <dbReference type="Proteomes" id="UP001431209"/>
    </source>
</evidence>
<name>A0AAW2YIM5_9EUKA</name>
<evidence type="ECO:0000313" key="3">
    <source>
        <dbReference type="EMBL" id="KAL0477311.1"/>
    </source>
</evidence>
<dbReference type="InterPro" id="IPR011042">
    <property type="entry name" value="6-blade_b-propeller_TolB-like"/>
</dbReference>
<dbReference type="Pfam" id="PF01436">
    <property type="entry name" value="NHL"/>
    <property type="match status" value="2"/>
</dbReference>
<dbReference type="PANTHER" id="PTHR46388">
    <property type="entry name" value="NHL REPEAT-CONTAINING PROTEIN 2"/>
    <property type="match status" value="1"/>
</dbReference>
<protein>
    <submittedName>
        <fullName evidence="3">NHL repeat-containing protein</fullName>
    </submittedName>
</protein>
<feature type="chain" id="PRO_5043621287" evidence="2">
    <location>
        <begin position="22"/>
        <end position="190"/>
    </location>
</feature>
<feature type="non-terminal residue" evidence="3">
    <location>
        <position position="190"/>
    </location>
</feature>
<comment type="caution">
    <text evidence="3">The sequence shown here is derived from an EMBL/GenBank/DDBJ whole genome shotgun (WGS) entry which is preliminary data.</text>
</comment>
<dbReference type="SUPFAM" id="SSF63825">
    <property type="entry name" value="YWTD domain"/>
    <property type="match status" value="1"/>
</dbReference>
<sequence>MRNLVGLILLLLYCLSVETQAAIINTFAGNGFVSYSGENVMGIASQVSSFAVAYDSSKSLLYFTNIHRVQVLDCTTGLINSVAGTATGGYNGDNITATSAQLFNPFGIAIDNINNLVYISDSYNHRIRVVNRTNNIISTFAGTGVNGYNGDNIIATYAQLKYPYGIAFDNINNLVYISDSYNHRIRVVNR</sequence>
<dbReference type="Proteomes" id="UP001431209">
    <property type="component" value="Unassembled WGS sequence"/>
</dbReference>
<evidence type="ECO:0000256" key="1">
    <source>
        <dbReference type="ARBA" id="ARBA00022737"/>
    </source>
</evidence>
<organism evidence="3 4">
    <name type="scientific">Acrasis kona</name>
    <dbReference type="NCBI Taxonomy" id="1008807"/>
    <lineage>
        <taxon>Eukaryota</taxon>
        <taxon>Discoba</taxon>
        <taxon>Heterolobosea</taxon>
        <taxon>Tetramitia</taxon>
        <taxon>Eutetramitia</taxon>
        <taxon>Acrasidae</taxon>
        <taxon>Acrasis</taxon>
    </lineage>
</organism>
<dbReference type="PANTHER" id="PTHR46388:SF2">
    <property type="entry name" value="NHL REPEAT-CONTAINING PROTEIN 2"/>
    <property type="match status" value="1"/>
</dbReference>
<gene>
    <name evidence="3" type="ORF">AKO1_005385</name>
</gene>
<dbReference type="AlphaFoldDB" id="A0AAW2YIM5"/>
<feature type="signal peptide" evidence="2">
    <location>
        <begin position="1"/>
        <end position="21"/>
    </location>
</feature>
<dbReference type="EMBL" id="JAOPGA020000165">
    <property type="protein sequence ID" value="KAL0477311.1"/>
    <property type="molecule type" value="Genomic_DNA"/>
</dbReference>
<dbReference type="Gene3D" id="2.120.10.30">
    <property type="entry name" value="TolB, C-terminal domain"/>
    <property type="match status" value="2"/>
</dbReference>
<keyword evidence="4" id="KW-1185">Reference proteome</keyword>
<dbReference type="InterPro" id="IPR001258">
    <property type="entry name" value="NHL_repeat"/>
</dbReference>
<accession>A0AAW2YIM5</accession>
<keyword evidence="2" id="KW-0732">Signal</keyword>